<organism evidence="2 3">
    <name type="scientific">Acinetobacter faecalis</name>
    <dbReference type="NCBI Taxonomy" id="2665161"/>
    <lineage>
        <taxon>Bacteria</taxon>
        <taxon>Pseudomonadati</taxon>
        <taxon>Pseudomonadota</taxon>
        <taxon>Gammaproteobacteria</taxon>
        <taxon>Moraxellales</taxon>
        <taxon>Moraxellaceae</taxon>
        <taxon>Acinetobacter</taxon>
    </lineage>
</organism>
<dbReference type="Proteomes" id="UP000473854">
    <property type="component" value="Unassembled WGS sequence"/>
</dbReference>
<gene>
    <name evidence="2" type="ORF">GIX10_06595</name>
</gene>
<dbReference type="AlphaFoldDB" id="A0A6L6GF96"/>
<dbReference type="Pfam" id="PF20276">
    <property type="entry name" value="CTD1"/>
    <property type="match status" value="1"/>
</dbReference>
<dbReference type="InterPro" id="IPR046920">
    <property type="entry name" value="ABC-3C_CTD1"/>
</dbReference>
<proteinExistence type="predicted"/>
<sequence length="476" mass="54853">MAFDASPSWSGFNYQGKVALYYALKRINSEVIEKDFSGYSLMLEDNEDFEIIVDDISTSFHQVKAYEKSSYSKYSDALLEITLELSKNPNVIGKIHTWKVINFKSDCNDLRSSISDDIQKILDEYQAATDQNSTLHKAASNAKNPCKTTSIIRNAFTDKSDEELALQLQSILSGTNDALSRVSAYEYDDGNSFCDLSEINAKIKSELSICFSERNIHVTTNQLNKAFLYFLGVMDKYIIHRHKNKQSPTKIPITFVEIIDALNIDHEDVSNEYVALNFKDRFFFYIYEFMEDPDEEYQFPEPGSQCNLQEIRKLLLNLSAHELWEHYRNFSPHIDLQNSNIINTFETDFTGIRHVLIRIFHDLDYNLATHTQNNYKLMYRSISPPHQNYLPTTIKNHRKVTQIERAISSNKGSIEILYEVENLIYDGNIIESISPNTSKHTDVPPALDTDLRSKRNEPLKVINLIPLTDAKEQLAK</sequence>
<evidence type="ECO:0000313" key="2">
    <source>
        <dbReference type="EMBL" id="MTD11107.1"/>
    </source>
</evidence>
<accession>A0A6L6GF96</accession>
<protein>
    <recommendedName>
        <fullName evidence="1">ABC-three component systems C-terminal domain-containing protein</fullName>
    </recommendedName>
</protein>
<comment type="caution">
    <text evidence="2">The sequence shown here is derived from an EMBL/GenBank/DDBJ whole genome shotgun (WGS) entry which is preliminary data.</text>
</comment>
<reference evidence="2 3" key="1">
    <citation type="submission" date="2019-11" db="EMBL/GenBank/DDBJ databases">
        <authorList>
            <person name="An D."/>
        </authorList>
    </citation>
    <scope>NUCLEOTIDE SEQUENCE [LARGE SCALE GENOMIC DNA]</scope>
    <source>
        <strain evidence="2 3">YIM 103518</strain>
    </source>
</reference>
<evidence type="ECO:0000313" key="3">
    <source>
        <dbReference type="Proteomes" id="UP000473854"/>
    </source>
</evidence>
<dbReference type="RefSeq" id="WP_154772715.1">
    <property type="nucleotide sequence ID" value="NZ_WLYL01000015.1"/>
</dbReference>
<feature type="domain" description="ABC-three component systems C-terminal" evidence="1">
    <location>
        <begin position="182"/>
        <end position="427"/>
    </location>
</feature>
<dbReference type="EMBL" id="WLYL01000015">
    <property type="protein sequence ID" value="MTD11107.1"/>
    <property type="molecule type" value="Genomic_DNA"/>
</dbReference>
<evidence type="ECO:0000259" key="1">
    <source>
        <dbReference type="Pfam" id="PF20276"/>
    </source>
</evidence>
<name>A0A6L6GF96_9GAMM</name>